<dbReference type="InterPro" id="IPR048333">
    <property type="entry name" value="HA2_WH"/>
</dbReference>
<dbReference type="STRING" id="31033.ENSTRUP00000079349"/>
<dbReference type="Gene3D" id="3.10.590.10">
    <property type="entry name" value="ph1033 like domains"/>
    <property type="match status" value="1"/>
</dbReference>
<dbReference type="FunFam" id="3.30.1370.50:FF:000005">
    <property type="entry name" value="probable ATP-dependent RNA helicase YTHDC2"/>
    <property type="match status" value="1"/>
</dbReference>
<protein>
    <recommendedName>
        <fullName evidence="2">RNA helicase</fullName>
        <ecNumber evidence="2">3.6.4.13</ecNumber>
    </recommendedName>
</protein>
<dbReference type="FunFam" id="3.40.50.300:FF:000284">
    <property type="entry name" value="probable ATP-dependent RNA helicase YTHDC2"/>
    <property type="match status" value="1"/>
</dbReference>
<feature type="domain" description="Helicase ATP-binding" evidence="11">
    <location>
        <begin position="185"/>
        <end position="351"/>
    </location>
</feature>
<evidence type="ECO:0000259" key="9">
    <source>
        <dbReference type="PROSITE" id="PS50882"/>
    </source>
</evidence>
<dbReference type="SUPFAM" id="SSF52540">
    <property type="entry name" value="P-loop containing nucleoside triphosphate hydrolases"/>
    <property type="match status" value="2"/>
</dbReference>
<keyword evidence="4" id="KW-0378">Hydrolase</keyword>
<dbReference type="Pfam" id="PF04146">
    <property type="entry name" value="YTH"/>
    <property type="match status" value="1"/>
</dbReference>
<reference evidence="13" key="2">
    <citation type="submission" date="2025-08" db="UniProtKB">
        <authorList>
            <consortium name="Ensembl"/>
        </authorList>
    </citation>
    <scope>IDENTIFICATION</scope>
</reference>
<dbReference type="GO" id="GO:0003724">
    <property type="term" value="F:RNA helicase activity"/>
    <property type="evidence" value="ECO:0007669"/>
    <property type="project" value="UniProtKB-EC"/>
</dbReference>
<dbReference type="eggNOG" id="KOG1902">
    <property type="taxonomic scope" value="Eukaryota"/>
</dbReference>
<dbReference type="GO" id="GO:0016787">
    <property type="term" value="F:hydrolase activity"/>
    <property type="evidence" value="ECO:0007669"/>
    <property type="project" value="UniProtKB-KW"/>
</dbReference>
<sequence>MLRAVASAKKPGKSQKARLRSIPNALRKIHIDEEVKIALNLSLERFYYSDQKVMEFPSSLSSNERAFLHRAAQSLGYSSKSKGKGPNRFLTVTKKDGPDKPQHSMLLNPSHNTLFVIHNLLERFPISNKERVDMQLSTRKNALDKNKASGRLNKGIPVVPPQRGSSEHDAFRCSLPVQEHKQEIIKLIRENRVVLVVGATGSGKTTQIPQFLLDECHKNHEPCRIFCTQPRRLATITVADRVAAERGENVGKTVGYHIRLESRVSPKTVLTFCTSGVFLRTLMAGDASLTTVTHVIVDEVHERDGLTDFLLTKLRDVLPKFPSLKLILCSAALDTELFRQYFGSCPVINLKGRLFDVKEFFLEDILKLTGFKKKEIMNHNAEAHETKNKQKSLTEWCETLKNTSVEEEEGTSVLSRVPEDSSVLDGEDGALNSLPENNPEQLEPWLVREMDSCISNIFLNEDQDAFIQLFNLILYENMNVNYRHSETGTTALMVTAGQGFLTQMEQLLHMGLHSLHDYRTLKTPDCLVTVESSNKEEELLKLYHQSFDDELVDLDLIMDLLHYICSTSSDGAILIFLPGYDEIVAMRDRILYNDSRFSVQAERYQLFILHSEMQTLDQKKALKTPPSGVRKIILSTNIAETSITISDVVFVIDSGKVKEKSYDTLSRVSMLKTIWISKASVLQRKGRAGRCKPGYCFHLFSRLRFDNMLEFQVPQLLRMPLQELCLQTKLLAPASCQVAEFLAKAPQPPPAHAIKNALQILKSIDAMEQHEDLTDLGFHLADLPVEPHLGKMVLCAVVLKCLDPILTIACTLAYRDPFILPAEGSKKKAALHCRKHFASSSFSDHMALLRAFQAWQKARSDGWERAFCEKYFLSQATMNMILGMRTQLLGQLRAIGFVRAHGGSDIRDVNQNSENWAVVKAALVAGMYPNLAHVDQETALLSSSRKKKLHFHPTSVLNQSQLKEGNPAKTPQKYPTEWLVYDEMSRGHRMVIIRCCSMVTPITAAIFAGCAKLPFPALQEAAEPRSAGKSLDGTSDSDSDTEDQIDFKINDWLIFQMDRNAARLVYEMRHKWQNLFIKKMRFPSKPWSQQDEAIIHAVVSVLAAEEHAAGLQQPTGIGQRPRPMAMEEDHSSAKSSKSTPHLPAAAPSYSPLRDRCPYPQTHSYTVAVSQVIHPFISLLVLSSGKIFSSAHYFIMKSSNIGSIKISQQRGIWSTTPSNETKLSKAFTDDHLIILIFSVQGSGHFQGYARMTSVISQESCQDWDFLGLGGVFSVEWIQKESLPFHCTQHILNPWNDNKKVQISRDGQELEPQAAAQLLSLWDRNSVKQVE</sequence>
<dbReference type="InterPro" id="IPR036867">
    <property type="entry name" value="R3H_dom_sf"/>
</dbReference>
<dbReference type="Gene3D" id="3.30.1370.50">
    <property type="entry name" value="R3H-like domain"/>
    <property type="match status" value="1"/>
</dbReference>
<feature type="region of interest" description="Disordered" evidence="8">
    <location>
        <begin position="150"/>
        <end position="169"/>
    </location>
</feature>
<evidence type="ECO:0000256" key="5">
    <source>
        <dbReference type="ARBA" id="ARBA00022806"/>
    </source>
</evidence>
<dbReference type="CDD" id="cd21134">
    <property type="entry name" value="YTH"/>
    <property type="match status" value="1"/>
</dbReference>
<dbReference type="InterPro" id="IPR001374">
    <property type="entry name" value="R3H_dom"/>
</dbReference>
<keyword evidence="6" id="KW-0067">ATP-binding</keyword>
<evidence type="ECO:0000256" key="8">
    <source>
        <dbReference type="SAM" id="MobiDB-lite"/>
    </source>
</evidence>
<evidence type="ECO:0000259" key="11">
    <source>
        <dbReference type="PROSITE" id="PS51192"/>
    </source>
</evidence>
<dbReference type="Pfam" id="PF00271">
    <property type="entry name" value="Helicase_C"/>
    <property type="match status" value="1"/>
</dbReference>
<feature type="region of interest" description="Disordered" evidence="8">
    <location>
        <begin position="1023"/>
        <end position="1042"/>
    </location>
</feature>
<dbReference type="InterPro" id="IPR007275">
    <property type="entry name" value="YTH_domain"/>
</dbReference>
<dbReference type="InterPro" id="IPR014001">
    <property type="entry name" value="Helicase_ATP-bd"/>
</dbReference>
<evidence type="ECO:0000256" key="4">
    <source>
        <dbReference type="ARBA" id="ARBA00022801"/>
    </source>
</evidence>
<gene>
    <name evidence="13" type="primary">ythdc2</name>
</gene>
<keyword evidence="3" id="KW-0547">Nucleotide-binding</keyword>
<dbReference type="InterPro" id="IPR001650">
    <property type="entry name" value="Helicase_C-like"/>
</dbReference>
<evidence type="ECO:0000256" key="7">
    <source>
        <dbReference type="ARBA" id="ARBA00047984"/>
    </source>
</evidence>
<dbReference type="Pfam" id="PF21010">
    <property type="entry name" value="HA2_C"/>
    <property type="match status" value="1"/>
</dbReference>
<dbReference type="SUPFAM" id="SSF82708">
    <property type="entry name" value="R3H domain"/>
    <property type="match status" value="1"/>
</dbReference>
<evidence type="ECO:0000256" key="6">
    <source>
        <dbReference type="ARBA" id="ARBA00022840"/>
    </source>
</evidence>
<comment type="similarity">
    <text evidence="1">Belongs to the DEAD box helicase family. DEAH subfamily.</text>
</comment>
<dbReference type="FunFam" id="3.40.50.300:FF:000811">
    <property type="entry name" value="probable ATP-dependent RNA helicase YTHDC2"/>
    <property type="match status" value="1"/>
</dbReference>
<dbReference type="SMART" id="SM00847">
    <property type="entry name" value="HA2"/>
    <property type="match status" value="1"/>
</dbReference>
<dbReference type="Pfam" id="PF07717">
    <property type="entry name" value="OB_NTP_bind"/>
    <property type="match status" value="1"/>
</dbReference>
<evidence type="ECO:0000256" key="2">
    <source>
        <dbReference type="ARBA" id="ARBA00012552"/>
    </source>
</evidence>
<organism evidence="13 14">
    <name type="scientific">Takifugu rubripes</name>
    <name type="common">Japanese pufferfish</name>
    <name type="synonym">Fugu rubripes</name>
    <dbReference type="NCBI Taxonomy" id="31033"/>
    <lineage>
        <taxon>Eukaryota</taxon>
        <taxon>Metazoa</taxon>
        <taxon>Chordata</taxon>
        <taxon>Craniata</taxon>
        <taxon>Vertebrata</taxon>
        <taxon>Euteleostomi</taxon>
        <taxon>Actinopterygii</taxon>
        <taxon>Neopterygii</taxon>
        <taxon>Teleostei</taxon>
        <taxon>Neoteleostei</taxon>
        <taxon>Acanthomorphata</taxon>
        <taxon>Eupercaria</taxon>
        <taxon>Tetraodontiformes</taxon>
        <taxon>Tetradontoidea</taxon>
        <taxon>Tetraodontidae</taxon>
        <taxon>Takifugu</taxon>
    </lineage>
</organism>
<dbReference type="Proteomes" id="UP000005226">
    <property type="component" value="Chromosome 6"/>
</dbReference>
<keyword evidence="14" id="KW-1185">Reference proteome</keyword>
<dbReference type="PROSITE" id="PS50882">
    <property type="entry name" value="YTH"/>
    <property type="match status" value="1"/>
</dbReference>
<dbReference type="Pfam" id="PF00270">
    <property type="entry name" value="DEAD"/>
    <property type="match status" value="1"/>
</dbReference>
<dbReference type="HOGENOM" id="CLU_001832_1_6_1"/>
<dbReference type="Gene3D" id="1.20.120.1080">
    <property type="match status" value="1"/>
</dbReference>
<dbReference type="GO" id="GO:0003723">
    <property type="term" value="F:RNA binding"/>
    <property type="evidence" value="ECO:0007669"/>
    <property type="project" value="InterPro"/>
</dbReference>
<reference evidence="13" key="3">
    <citation type="submission" date="2025-09" db="UniProtKB">
        <authorList>
            <consortium name="Ensembl"/>
        </authorList>
    </citation>
    <scope>IDENTIFICATION</scope>
</reference>
<evidence type="ECO:0000256" key="3">
    <source>
        <dbReference type="ARBA" id="ARBA00022741"/>
    </source>
</evidence>
<dbReference type="InterPro" id="IPR027417">
    <property type="entry name" value="P-loop_NTPase"/>
</dbReference>
<dbReference type="eggNOG" id="KOG0920">
    <property type="taxonomic scope" value="Eukaryota"/>
</dbReference>
<dbReference type="PROSITE" id="PS51192">
    <property type="entry name" value="HELICASE_ATP_BIND_1"/>
    <property type="match status" value="1"/>
</dbReference>
<feature type="domain" description="Helicase C-terminal" evidence="12">
    <location>
        <begin position="559"/>
        <end position="732"/>
    </location>
</feature>
<dbReference type="EC" id="3.6.4.13" evidence="2"/>
<dbReference type="FunFam" id="1.20.120.1080:FF:000008">
    <property type="entry name" value="probable ATP-dependent RNA helicase YTHDC2"/>
    <property type="match status" value="1"/>
</dbReference>
<dbReference type="Pfam" id="PF01424">
    <property type="entry name" value="R3H"/>
    <property type="match status" value="1"/>
</dbReference>
<evidence type="ECO:0000313" key="13">
    <source>
        <dbReference type="Ensembl" id="ENSTRUP00000016518.3"/>
    </source>
</evidence>
<dbReference type="SMART" id="SM00393">
    <property type="entry name" value="R3H"/>
    <property type="match status" value="1"/>
</dbReference>
<evidence type="ECO:0000259" key="12">
    <source>
        <dbReference type="PROSITE" id="PS51194"/>
    </source>
</evidence>
<dbReference type="InterPro" id="IPR011709">
    <property type="entry name" value="DEAD-box_helicase_OB_fold"/>
</dbReference>
<keyword evidence="5" id="KW-0347">Helicase</keyword>
<dbReference type="GeneTree" id="ENSGT00940000155826"/>
<dbReference type="PANTHER" id="PTHR18934:SF213">
    <property type="entry name" value="3'-5' RNA HELICASE YTHDC2"/>
    <property type="match status" value="1"/>
</dbReference>
<dbReference type="InterPro" id="IPR007502">
    <property type="entry name" value="Helicase-assoc_dom"/>
</dbReference>
<dbReference type="Pfam" id="PF26026">
    <property type="entry name" value="RNA_hel_CTD"/>
    <property type="match status" value="1"/>
</dbReference>
<feature type="domain" description="R3H" evidence="10">
    <location>
        <begin position="33"/>
        <end position="96"/>
    </location>
</feature>
<dbReference type="CDD" id="cd18791">
    <property type="entry name" value="SF2_C_RHA"/>
    <property type="match status" value="1"/>
</dbReference>
<dbReference type="Ensembl" id="ENSTRUT00000016590.3">
    <property type="protein sequence ID" value="ENSTRUP00000016518.3"/>
    <property type="gene ID" value="ENSTRUG00000006717.3"/>
</dbReference>
<proteinExistence type="inferred from homology"/>
<dbReference type="Pfam" id="PF04408">
    <property type="entry name" value="WHD_HA2"/>
    <property type="match status" value="1"/>
</dbReference>
<dbReference type="GO" id="GO:0005524">
    <property type="term" value="F:ATP binding"/>
    <property type="evidence" value="ECO:0007669"/>
    <property type="project" value="UniProtKB-KW"/>
</dbReference>
<feature type="domain" description="YTH" evidence="9">
    <location>
        <begin position="1190"/>
        <end position="1320"/>
    </location>
</feature>
<dbReference type="InterPro" id="IPR011545">
    <property type="entry name" value="DEAD/DEAH_box_helicase_dom"/>
</dbReference>
<dbReference type="PROSITE" id="PS51061">
    <property type="entry name" value="R3H"/>
    <property type="match status" value="1"/>
</dbReference>
<dbReference type="Gene3D" id="3.40.50.300">
    <property type="entry name" value="P-loop containing nucleotide triphosphate hydrolases"/>
    <property type="match status" value="2"/>
</dbReference>
<evidence type="ECO:0000256" key="1">
    <source>
        <dbReference type="ARBA" id="ARBA00008792"/>
    </source>
</evidence>
<dbReference type="PANTHER" id="PTHR18934">
    <property type="entry name" value="ATP-DEPENDENT RNA HELICASE"/>
    <property type="match status" value="1"/>
</dbReference>
<dbReference type="InterPro" id="IPR059023">
    <property type="entry name" value="RNA_hel_CTD"/>
</dbReference>
<name>H2SVT0_TAKRU</name>
<feature type="region of interest" description="Disordered" evidence="8">
    <location>
        <begin position="1113"/>
        <end position="1149"/>
    </location>
</feature>
<accession>H2SVT0</accession>
<dbReference type="SMART" id="SM00487">
    <property type="entry name" value="DEXDc"/>
    <property type="match status" value="1"/>
</dbReference>
<evidence type="ECO:0000313" key="14">
    <source>
        <dbReference type="Proteomes" id="UP000005226"/>
    </source>
</evidence>
<evidence type="ECO:0000259" key="10">
    <source>
        <dbReference type="PROSITE" id="PS51061"/>
    </source>
</evidence>
<dbReference type="PROSITE" id="PS51194">
    <property type="entry name" value="HELICASE_CTER"/>
    <property type="match status" value="1"/>
</dbReference>
<comment type="catalytic activity">
    <reaction evidence="7">
        <text>ATP + H2O = ADP + phosphate + H(+)</text>
        <dbReference type="Rhea" id="RHEA:13065"/>
        <dbReference type="ChEBI" id="CHEBI:15377"/>
        <dbReference type="ChEBI" id="CHEBI:15378"/>
        <dbReference type="ChEBI" id="CHEBI:30616"/>
        <dbReference type="ChEBI" id="CHEBI:43474"/>
        <dbReference type="ChEBI" id="CHEBI:456216"/>
        <dbReference type="EC" id="3.6.4.13"/>
    </reaction>
</comment>
<dbReference type="SMART" id="SM00490">
    <property type="entry name" value="HELICc"/>
    <property type="match status" value="1"/>
</dbReference>
<reference evidence="13 14" key="1">
    <citation type="journal article" date="2011" name="Genome Biol. Evol.">
        <title>Integration of the genetic map and genome assembly of fugu facilitates insights into distinct features of genome evolution in teleosts and mammals.</title>
        <authorList>
            <person name="Kai W."/>
            <person name="Kikuchi K."/>
            <person name="Tohari S."/>
            <person name="Chew A.K."/>
            <person name="Tay A."/>
            <person name="Fujiwara A."/>
            <person name="Hosoya S."/>
            <person name="Suetake H."/>
            <person name="Naruse K."/>
            <person name="Brenner S."/>
            <person name="Suzuki Y."/>
            <person name="Venkatesh B."/>
        </authorList>
    </citation>
    <scope>NUCLEOTIDE SEQUENCE [LARGE SCALE GENOMIC DNA]</scope>
</reference>